<keyword evidence="2 7" id="KW-0812">Transmembrane</keyword>
<dbReference type="PANTHER" id="PTHR43394">
    <property type="entry name" value="ATP-DEPENDENT PERMEASE MDL1, MITOCHONDRIAL"/>
    <property type="match status" value="1"/>
</dbReference>
<dbReference type="GO" id="GO:0005524">
    <property type="term" value="F:ATP binding"/>
    <property type="evidence" value="ECO:0007669"/>
    <property type="project" value="UniProtKB-KW"/>
</dbReference>
<reference evidence="10 11" key="2">
    <citation type="journal article" date="1996" name="DNA Res.">
        <title>Sequence analysis of the genome of the unicellular cyanobacterium Synechocystis sp. strain PCC6803. II. Sequence determination of the entire genome and assignment of potential protein-coding regions.</title>
        <authorList>
            <person name="Kaneko T."/>
            <person name="Sato S."/>
            <person name="Kotani H."/>
            <person name="Tanaka A."/>
            <person name="Asamizu E."/>
            <person name="Nakamura Y."/>
            <person name="Miyajima N."/>
            <person name="Hirosawa M."/>
            <person name="Sugiura M."/>
            <person name="Sasamoto S."/>
            <person name="Kimura T."/>
            <person name="Hosouchi T."/>
            <person name="Matsuno A."/>
            <person name="Muraki A."/>
            <person name="Nakazaki N."/>
            <person name="Naruo K."/>
            <person name="Okumura S."/>
            <person name="Shimpo S."/>
            <person name="Takeuchi C."/>
            <person name="Wada T."/>
            <person name="Watanabe A."/>
            <person name="Yamada M."/>
            <person name="Yasuda M."/>
            <person name="Tabata S."/>
        </authorList>
    </citation>
    <scope>NUCLEOTIDE SEQUENCE [LARGE SCALE GENOMIC DNA]</scope>
    <source>
        <strain evidence="11">ATCC 27184 / PCC 6803 / Kazusa</strain>
    </source>
</reference>
<feature type="transmembrane region" description="Helical" evidence="7">
    <location>
        <begin position="245"/>
        <end position="266"/>
    </location>
</feature>
<dbReference type="InterPro" id="IPR003593">
    <property type="entry name" value="AAA+_ATPase"/>
</dbReference>
<sequence length="605" mass="67066">MLLSPQSNRQVLMAYLSPQWGQVLALAIALGGSIILQVLNPQILRYFIDTAMAGGPQTILVWLALGFMAIAVVRQGLEIVATYCSETVAWTATNNLRLNLARHTLNLDLTFHKNHCPGELVERIDGDVDALARFFSQFVLQVLGNGLLVVGVLVVLWFEQWQAGLGLTLFALVALGILSRLQSLAVGPWQVYRGISADFYGFITEYLAGLEDIRGNGAVDYVMNRFYTLIRNWLRAFHQARLQSTLLWGSTVGLFTVGNAIALALGAYLWRVQGITIGTVYLLFYYASLLQDPIERIREELEQFQQAVASLYRIQDLIRQSPSPRLGRSQALPSGSLSVEGKNVWFSYPTTASLKPGDGNHELPEHRQGHHHEDADYALQNLTWHLPAGKVLGLLGHTGSGKSTFARLLLNFYAIQQGQIQLGGINLGEISQRELHQRVGFVTQDVQLFQTSIRNNLTFFNPHIPDRLILQALNDLGLEPWLATLPQGLDTELGTDGGGLSAGQAQLLAFARVFLKDPGLVILDEASSRLDPLTEQLIERAINRLLEHRTGIIIAHRLKTVERADQILILDRGKVLEYGDRPALAHNPASRFSQLLRTSSAIKLT</sequence>
<evidence type="ECO:0000256" key="4">
    <source>
        <dbReference type="ARBA" id="ARBA00022840"/>
    </source>
</evidence>
<dbReference type="Proteomes" id="UP000001425">
    <property type="component" value="Chromosome"/>
</dbReference>
<dbReference type="Pfam" id="PF00664">
    <property type="entry name" value="ABC_membrane"/>
    <property type="match status" value="1"/>
</dbReference>
<dbReference type="PROSITE" id="PS00211">
    <property type="entry name" value="ABC_TRANSPORTER_1"/>
    <property type="match status" value="1"/>
</dbReference>
<dbReference type="SUPFAM" id="SSF90123">
    <property type="entry name" value="ABC transporter transmembrane region"/>
    <property type="match status" value="1"/>
</dbReference>
<feature type="transmembrane region" description="Helical" evidence="7">
    <location>
        <begin position="272"/>
        <end position="290"/>
    </location>
</feature>
<keyword evidence="11" id="KW-1185">Reference proteome</keyword>
<evidence type="ECO:0000256" key="6">
    <source>
        <dbReference type="ARBA" id="ARBA00023136"/>
    </source>
</evidence>
<dbReference type="InParanoid" id="P72607"/>
<evidence type="ECO:0000256" key="5">
    <source>
        <dbReference type="ARBA" id="ARBA00022989"/>
    </source>
</evidence>
<accession>P72607</accession>
<feature type="transmembrane region" description="Helical" evidence="7">
    <location>
        <begin position="20"/>
        <end position="39"/>
    </location>
</feature>
<keyword evidence="5 7" id="KW-1133">Transmembrane helix</keyword>
<dbReference type="GO" id="GO:0005886">
    <property type="term" value="C:plasma membrane"/>
    <property type="evidence" value="ECO:0007669"/>
    <property type="project" value="UniProtKB-SubCell"/>
</dbReference>
<evidence type="ECO:0000256" key="1">
    <source>
        <dbReference type="ARBA" id="ARBA00004651"/>
    </source>
</evidence>
<dbReference type="Gene3D" id="3.40.50.300">
    <property type="entry name" value="P-loop containing nucleotide triphosphate hydrolases"/>
    <property type="match status" value="1"/>
</dbReference>
<dbReference type="CDD" id="cd07346">
    <property type="entry name" value="ABC_6TM_exporters"/>
    <property type="match status" value="1"/>
</dbReference>
<proteinExistence type="predicted"/>
<dbReference type="GO" id="GO:0016887">
    <property type="term" value="F:ATP hydrolysis activity"/>
    <property type="evidence" value="ECO:0007669"/>
    <property type="project" value="InterPro"/>
</dbReference>
<name>P72607_SYNY3</name>
<gene>
    <name evidence="10" type="ordered locus">slr1488</name>
</gene>
<comment type="subcellular location">
    <subcellularLocation>
        <location evidence="1">Cell membrane</location>
        <topology evidence="1">Multi-pass membrane protein</topology>
    </subcellularLocation>
</comment>
<feature type="transmembrane region" description="Helical" evidence="7">
    <location>
        <begin position="138"/>
        <end position="158"/>
    </location>
</feature>
<dbReference type="InterPro" id="IPR027417">
    <property type="entry name" value="P-loop_NTPase"/>
</dbReference>
<dbReference type="Pfam" id="PF00005">
    <property type="entry name" value="ABC_tran"/>
    <property type="match status" value="1"/>
</dbReference>
<dbReference type="InterPro" id="IPR017871">
    <property type="entry name" value="ABC_transporter-like_CS"/>
</dbReference>
<dbReference type="GO" id="GO:0015421">
    <property type="term" value="F:ABC-type oligopeptide transporter activity"/>
    <property type="evidence" value="ECO:0000318"/>
    <property type="project" value="GO_Central"/>
</dbReference>
<dbReference type="PIR" id="S74455">
    <property type="entry name" value="S74455"/>
</dbReference>
<reference evidence="10 11" key="1">
    <citation type="journal article" date="1995" name="DNA Res.">
        <title>Sequence analysis of the genome of the unicellular cyanobacterium Synechocystis sp. strain PCC6803. I. Sequence features in the 1 Mb region from map positions 64% to 92% of the genome.</title>
        <authorList>
            <person name="Kaneko T."/>
            <person name="Tanaka A."/>
            <person name="Sato S."/>
            <person name="Kotani H."/>
            <person name="Sazuka T."/>
            <person name="Miyajima N."/>
            <person name="Sugiura M."/>
            <person name="Tabata S."/>
        </authorList>
    </citation>
    <scope>NUCLEOTIDE SEQUENCE [LARGE SCALE GENOMIC DNA]</scope>
    <source>
        <strain evidence="11">ATCC 27184 / PCC 6803 / Kazusa</strain>
    </source>
</reference>
<evidence type="ECO:0000256" key="2">
    <source>
        <dbReference type="ARBA" id="ARBA00022692"/>
    </source>
</evidence>
<evidence type="ECO:0000259" key="9">
    <source>
        <dbReference type="PROSITE" id="PS50929"/>
    </source>
</evidence>
<evidence type="ECO:0000313" key="10">
    <source>
        <dbReference type="EMBL" id="BAA16607.1"/>
    </source>
</evidence>
<feature type="transmembrane region" description="Helical" evidence="7">
    <location>
        <begin position="164"/>
        <end position="181"/>
    </location>
</feature>
<dbReference type="InterPro" id="IPR036640">
    <property type="entry name" value="ABC1_TM_sf"/>
</dbReference>
<dbReference type="InterPro" id="IPR039421">
    <property type="entry name" value="Type_1_exporter"/>
</dbReference>
<dbReference type="PhylomeDB" id="P72607"/>
<dbReference type="FunFam" id="3.40.50.300:FF:001492">
    <property type="entry name" value="ABC transporter ATP-binding protein/permease"/>
    <property type="match status" value="1"/>
</dbReference>
<dbReference type="SUPFAM" id="SSF52540">
    <property type="entry name" value="P-loop containing nucleoside triphosphate hydrolases"/>
    <property type="match status" value="1"/>
</dbReference>
<keyword evidence="3" id="KW-0547">Nucleotide-binding</keyword>
<dbReference type="PROSITE" id="PS50893">
    <property type="entry name" value="ABC_TRANSPORTER_2"/>
    <property type="match status" value="1"/>
</dbReference>
<dbReference type="SMART" id="SM00382">
    <property type="entry name" value="AAA"/>
    <property type="match status" value="1"/>
</dbReference>
<dbReference type="InterPro" id="IPR003439">
    <property type="entry name" value="ABC_transporter-like_ATP-bd"/>
</dbReference>
<keyword evidence="6 7" id="KW-0472">Membrane</keyword>
<feature type="domain" description="ABC transmembrane type-1" evidence="9">
    <location>
        <begin position="24"/>
        <end position="306"/>
    </location>
</feature>
<dbReference type="EnsemblBacteria" id="BAA16607">
    <property type="protein sequence ID" value="BAA16607"/>
    <property type="gene ID" value="BAA16607"/>
</dbReference>
<dbReference type="FunFam" id="1.20.1560.10:FF:000164">
    <property type="entry name" value="ABC transporter ATP-binding protein"/>
    <property type="match status" value="1"/>
</dbReference>
<feature type="transmembrane region" description="Helical" evidence="7">
    <location>
        <begin position="59"/>
        <end position="77"/>
    </location>
</feature>
<dbReference type="EMBL" id="BA000022">
    <property type="protein sequence ID" value="BAA16607.1"/>
    <property type="molecule type" value="Genomic_DNA"/>
</dbReference>
<dbReference type="KEGG" id="syn:slr1488"/>
<dbReference type="PANTHER" id="PTHR43394:SF1">
    <property type="entry name" value="ATP-BINDING CASSETTE SUB-FAMILY B MEMBER 10, MITOCHONDRIAL"/>
    <property type="match status" value="1"/>
</dbReference>
<evidence type="ECO:0000313" key="11">
    <source>
        <dbReference type="Proteomes" id="UP000001425"/>
    </source>
</evidence>
<organism evidence="10 11">
    <name type="scientific">Synechocystis sp. (strain ATCC 27184 / PCC 6803 / Kazusa)</name>
    <dbReference type="NCBI Taxonomy" id="1111708"/>
    <lineage>
        <taxon>Bacteria</taxon>
        <taxon>Bacillati</taxon>
        <taxon>Cyanobacteriota</taxon>
        <taxon>Cyanophyceae</taxon>
        <taxon>Synechococcales</taxon>
        <taxon>Merismopediaceae</taxon>
        <taxon>Synechocystis</taxon>
    </lineage>
</organism>
<protein>
    <submittedName>
        <fullName evidence="10">ABC transporter</fullName>
    </submittedName>
</protein>
<dbReference type="PROSITE" id="PS50929">
    <property type="entry name" value="ABC_TM1F"/>
    <property type="match status" value="1"/>
</dbReference>
<dbReference type="eggNOG" id="COG1132">
    <property type="taxonomic scope" value="Bacteria"/>
</dbReference>
<keyword evidence="4" id="KW-0067">ATP-binding</keyword>
<dbReference type="PaxDb" id="1148-1651679"/>
<dbReference type="Gene3D" id="1.20.1560.10">
    <property type="entry name" value="ABC transporter type 1, transmembrane domain"/>
    <property type="match status" value="1"/>
</dbReference>
<dbReference type="STRING" id="1148.gene:10497462"/>
<evidence type="ECO:0000256" key="7">
    <source>
        <dbReference type="SAM" id="Phobius"/>
    </source>
</evidence>
<evidence type="ECO:0000259" key="8">
    <source>
        <dbReference type="PROSITE" id="PS50893"/>
    </source>
</evidence>
<feature type="domain" description="ABC transporter" evidence="8">
    <location>
        <begin position="339"/>
        <end position="597"/>
    </location>
</feature>
<evidence type="ECO:0000256" key="3">
    <source>
        <dbReference type="ARBA" id="ARBA00022741"/>
    </source>
</evidence>
<dbReference type="AlphaFoldDB" id="P72607"/>
<dbReference type="InterPro" id="IPR011527">
    <property type="entry name" value="ABC1_TM_dom"/>
</dbReference>